<comment type="caution">
    <text evidence="2">The sequence shown here is derived from an EMBL/GenBank/DDBJ whole genome shotgun (WGS) entry which is preliminary data.</text>
</comment>
<name>A0ABU3U2H5_9FLAO</name>
<evidence type="ECO:0000259" key="1">
    <source>
        <dbReference type="Pfam" id="PF00561"/>
    </source>
</evidence>
<protein>
    <submittedName>
        <fullName evidence="2">Alpha/beta hydrolase</fullName>
    </submittedName>
</protein>
<dbReference type="PANTHER" id="PTHR43433:SF5">
    <property type="entry name" value="AB HYDROLASE-1 DOMAIN-CONTAINING PROTEIN"/>
    <property type="match status" value="1"/>
</dbReference>
<dbReference type="Pfam" id="PF00561">
    <property type="entry name" value="Abhydrolase_1"/>
    <property type="match status" value="2"/>
</dbReference>
<dbReference type="Proteomes" id="UP001268651">
    <property type="component" value="Unassembled WGS sequence"/>
</dbReference>
<feature type="domain" description="AB hydrolase-1" evidence="1">
    <location>
        <begin position="166"/>
        <end position="230"/>
    </location>
</feature>
<reference evidence="2 3" key="1">
    <citation type="submission" date="2023-10" db="EMBL/GenBank/DDBJ databases">
        <title>Marimonas sp. nov. isolated from tidal mud flat.</title>
        <authorList>
            <person name="Jaincy N.J."/>
            <person name="Srinivasan S."/>
            <person name="Lee S.-S."/>
        </authorList>
    </citation>
    <scope>NUCLEOTIDE SEQUENCE [LARGE SCALE GENOMIC DNA]</scope>
    <source>
        <strain evidence="2 3">MJ-SS3</strain>
    </source>
</reference>
<dbReference type="InterPro" id="IPR029058">
    <property type="entry name" value="AB_hydrolase_fold"/>
</dbReference>
<dbReference type="Gene3D" id="3.40.50.1820">
    <property type="entry name" value="alpha/beta hydrolase"/>
    <property type="match status" value="1"/>
</dbReference>
<keyword evidence="3" id="KW-1185">Reference proteome</keyword>
<sequence length="254" mass="27681">MIYGKGPPVIMLPGLAGSGIEQFAKLGPNISEKGYTVVLVDPRGVGDSTGSLDSLTLHHFANDVSEIINQLDLGKAVIIGKAYGNRVARCVATDYPQLTRSVILISAGGIVPASTDVLTNLIKYIFGHYSNDEERLELLQKTMFSPKSDVNVYPKMSFYTKARDAQIGAIQSTPTEEWWLAGNSPVLIIQGLDDVVAIPENGRILKKQLGDRAELVEIADAGHFLHLEQPKQVLESIIDYIKKNELGVAKIRDP</sequence>
<evidence type="ECO:0000313" key="3">
    <source>
        <dbReference type="Proteomes" id="UP001268651"/>
    </source>
</evidence>
<proteinExistence type="predicted"/>
<dbReference type="SUPFAM" id="SSF53474">
    <property type="entry name" value="alpha/beta-Hydrolases"/>
    <property type="match status" value="1"/>
</dbReference>
<dbReference type="InterPro" id="IPR000073">
    <property type="entry name" value="AB_hydrolase_1"/>
</dbReference>
<feature type="domain" description="AB hydrolase-1" evidence="1">
    <location>
        <begin position="7"/>
        <end position="112"/>
    </location>
</feature>
<dbReference type="PANTHER" id="PTHR43433">
    <property type="entry name" value="HYDROLASE, ALPHA/BETA FOLD FAMILY PROTEIN"/>
    <property type="match status" value="1"/>
</dbReference>
<keyword evidence="2" id="KW-0378">Hydrolase</keyword>
<accession>A0ABU3U2H5</accession>
<evidence type="ECO:0000313" key="2">
    <source>
        <dbReference type="EMBL" id="MDU8884546.1"/>
    </source>
</evidence>
<gene>
    <name evidence="2" type="ORF">RXV94_00135</name>
</gene>
<dbReference type="PRINTS" id="PR00111">
    <property type="entry name" value="ABHYDROLASE"/>
</dbReference>
<organism evidence="2 3">
    <name type="scientific">Gilvirhabdus luticola</name>
    <dbReference type="NCBI Taxonomy" id="3079858"/>
    <lineage>
        <taxon>Bacteria</taxon>
        <taxon>Pseudomonadati</taxon>
        <taxon>Bacteroidota</taxon>
        <taxon>Flavobacteriia</taxon>
        <taxon>Flavobacteriales</taxon>
        <taxon>Flavobacteriaceae</taxon>
        <taxon>Gilvirhabdus</taxon>
    </lineage>
</organism>
<dbReference type="GO" id="GO:0016787">
    <property type="term" value="F:hydrolase activity"/>
    <property type="evidence" value="ECO:0007669"/>
    <property type="project" value="UniProtKB-KW"/>
</dbReference>
<dbReference type="InterPro" id="IPR050471">
    <property type="entry name" value="AB_hydrolase"/>
</dbReference>
<dbReference type="RefSeq" id="WP_316660249.1">
    <property type="nucleotide sequence ID" value="NZ_JAWHTF010000001.1"/>
</dbReference>
<dbReference type="EMBL" id="JAWHTF010000001">
    <property type="protein sequence ID" value="MDU8884546.1"/>
    <property type="molecule type" value="Genomic_DNA"/>
</dbReference>